<keyword evidence="1" id="KW-0812">Transmembrane</keyword>
<reference evidence="2" key="1">
    <citation type="submission" date="2021-06" db="EMBL/GenBank/DDBJ databases">
        <title>Thalassococcus sp. CAU 1522 isolated from sea sand, Republic of Korea.</title>
        <authorList>
            <person name="Kim W."/>
        </authorList>
    </citation>
    <scope>NUCLEOTIDE SEQUENCE</scope>
    <source>
        <strain evidence="2">CAU 1522</strain>
    </source>
</reference>
<organism evidence="2 3">
    <name type="scientific">Thalassococcus arenae</name>
    <dbReference type="NCBI Taxonomy" id="2851652"/>
    <lineage>
        <taxon>Bacteria</taxon>
        <taxon>Pseudomonadati</taxon>
        <taxon>Pseudomonadota</taxon>
        <taxon>Alphaproteobacteria</taxon>
        <taxon>Rhodobacterales</taxon>
        <taxon>Roseobacteraceae</taxon>
        <taxon>Thalassococcus</taxon>
    </lineage>
</organism>
<keyword evidence="1" id="KW-1133">Transmembrane helix</keyword>
<name>A0ABS6NB86_9RHOB</name>
<protein>
    <submittedName>
        <fullName evidence="2">Uncharacterized protein</fullName>
    </submittedName>
</protein>
<dbReference type="EMBL" id="JAHRWL010000002">
    <property type="protein sequence ID" value="MBV2361282.1"/>
    <property type="molecule type" value="Genomic_DNA"/>
</dbReference>
<feature type="transmembrane region" description="Helical" evidence="1">
    <location>
        <begin position="18"/>
        <end position="41"/>
    </location>
</feature>
<dbReference type="Proteomes" id="UP001166293">
    <property type="component" value="Unassembled WGS sequence"/>
</dbReference>
<sequence>MSAPDTNIEKQRKRHKPALLGIGAVVGFAGVLLFALVVWVFGQSDGIEGADRQIDGRTGAVVEN</sequence>
<evidence type="ECO:0000313" key="2">
    <source>
        <dbReference type="EMBL" id="MBV2361282.1"/>
    </source>
</evidence>
<keyword evidence="1" id="KW-0472">Membrane</keyword>
<keyword evidence="3" id="KW-1185">Reference proteome</keyword>
<dbReference type="RefSeq" id="WP_217779607.1">
    <property type="nucleotide sequence ID" value="NZ_JAHRWL010000002.1"/>
</dbReference>
<accession>A0ABS6NB86</accession>
<comment type="caution">
    <text evidence="2">The sequence shown here is derived from an EMBL/GenBank/DDBJ whole genome shotgun (WGS) entry which is preliminary data.</text>
</comment>
<evidence type="ECO:0000313" key="3">
    <source>
        <dbReference type="Proteomes" id="UP001166293"/>
    </source>
</evidence>
<proteinExistence type="predicted"/>
<evidence type="ECO:0000256" key="1">
    <source>
        <dbReference type="SAM" id="Phobius"/>
    </source>
</evidence>
<gene>
    <name evidence="2" type="ORF">KUH32_16070</name>
</gene>